<proteinExistence type="predicted"/>
<organism evidence="1 2">
    <name type="scientific">Engystomops pustulosus</name>
    <name type="common">Tungara frog</name>
    <name type="synonym">Physalaemus pustulosus</name>
    <dbReference type="NCBI Taxonomy" id="76066"/>
    <lineage>
        <taxon>Eukaryota</taxon>
        <taxon>Metazoa</taxon>
        <taxon>Chordata</taxon>
        <taxon>Craniata</taxon>
        <taxon>Vertebrata</taxon>
        <taxon>Euteleostomi</taxon>
        <taxon>Amphibia</taxon>
        <taxon>Batrachia</taxon>
        <taxon>Anura</taxon>
        <taxon>Neobatrachia</taxon>
        <taxon>Hyloidea</taxon>
        <taxon>Leptodactylidae</taxon>
        <taxon>Leiuperinae</taxon>
        <taxon>Engystomops</taxon>
    </lineage>
</organism>
<reference evidence="1" key="1">
    <citation type="thesis" date="2020" institute="ProQuest LLC" country="789 East Eisenhower Parkway, Ann Arbor, MI, USA">
        <title>Comparative Genomics and Chromosome Evolution.</title>
        <authorList>
            <person name="Mudd A.B."/>
        </authorList>
    </citation>
    <scope>NUCLEOTIDE SEQUENCE</scope>
    <source>
        <strain evidence="1">237g6f4</strain>
        <tissue evidence="1">Blood</tissue>
    </source>
</reference>
<gene>
    <name evidence="1" type="ORF">GDO81_003540</name>
</gene>
<protein>
    <submittedName>
        <fullName evidence="1">Uncharacterized protein</fullName>
    </submittedName>
</protein>
<evidence type="ECO:0000313" key="2">
    <source>
        <dbReference type="Proteomes" id="UP000824782"/>
    </source>
</evidence>
<keyword evidence="2" id="KW-1185">Reference proteome</keyword>
<comment type="caution">
    <text evidence="1">The sequence shown here is derived from an EMBL/GenBank/DDBJ whole genome shotgun (WGS) entry which is preliminary data.</text>
</comment>
<evidence type="ECO:0000313" key="1">
    <source>
        <dbReference type="EMBL" id="KAG8553782.1"/>
    </source>
</evidence>
<dbReference type="AlphaFoldDB" id="A0AAV6ZWP4"/>
<sequence>MTCPMVHILHHFWSPLTTTSTICQIQCESMQKSHWTCPAPVNQLLPNVTRISVTDGDVRAKPICQFSCPPPPLLLRELILC</sequence>
<accession>A0AAV6ZWP4</accession>
<dbReference type="Proteomes" id="UP000824782">
    <property type="component" value="Unassembled WGS sequence"/>
</dbReference>
<name>A0AAV6ZWP4_ENGPU</name>
<dbReference type="EMBL" id="WNYA01000010">
    <property type="protein sequence ID" value="KAG8553782.1"/>
    <property type="molecule type" value="Genomic_DNA"/>
</dbReference>